<evidence type="ECO:0000259" key="4">
    <source>
        <dbReference type="PROSITE" id="PS50893"/>
    </source>
</evidence>
<dbReference type="SUPFAM" id="SSF52540">
    <property type="entry name" value="P-loop containing nucleoside triphosphate hydrolases"/>
    <property type="match status" value="1"/>
</dbReference>
<dbReference type="RefSeq" id="WP_338689068.1">
    <property type="nucleotide sequence ID" value="NZ_AP024702.1"/>
</dbReference>
<dbReference type="InterPro" id="IPR003593">
    <property type="entry name" value="AAA+_ATPase"/>
</dbReference>
<proteinExistence type="predicted"/>
<keyword evidence="3 5" id="KW-0067">ATP-binding</keyword>
<protein>
    <submittedName>
        <fullName evidence="5">Lipoprotein-releasing system ATP-binding protein LolD 1</fullName>
    </submittedName>
</protein>
<keyword evidence="2" id="KW-0547">Nucleotide-binding</keyword>
<name>A0ABN6H354_9BACT</name>
<evidence type="ECO:0000313" key="5">
    <source>
        <dbReference type="EMBL" id="BCX47062.1"/>
    </source>
</evidence>
<feature type="domain" description="ABC transporter" evidence="4">
    <location>
        <begin position="5"/>
        <end position="220"/>
    </location>
</feature>
<organism evidence="5 6">
    <name type="scientific">Haloferula helveola</name>
    <dbReference type="NCBI Taxonomy" id="490095"/>
    <lineage>
        <taxon>Bacteria</taxon>
        <taxon>Pseudomonadati</taxon>
        <taxon>Verrucomicrobiota</taxon>
        <taxon>Verrucomicrobiia</taxon>
        <taxon>Verrucomicrobiales</taxon>
        <taxon>Verrucomicrobiaceae</taxon>
        <taxon>Haloferula</taxon>
    </lineage>
</organism>
<gene>
    <name evidence="5" type="primary">lolD1_1</name>
    <name evidence="5" type="ORF">HAHE_09700</name>
</gene>
<dbReference type="InterPro" id="IPR003439">
    <property type="entry name" value="ABC_transporter-like_ATP-bd"/>
</dbReference>
<dbReference type="Proteomes" id="UP001374893">
    <property type="component" value="Chromosome"/>
</dbReference>
<dbReference type="Gene3D" id="3.40.50.300">
    <property type="entry name" value="P-loop containing nucleotide triphosphate hydrolases"/>
    <property type="match status" value="1"/>
</dbReference>
<dbReference type="CDD" id="cd03255">
    <property type="entry name" value="ABC_MJ0796_LolCDE_FtsE"/>
    <property type="match status" value="1"/>
</dbReference>
<accession>A0ABN6H354</accession>
<dbReference type="Pfam" id="PF00005">
    <property type="entry name" value="ABC_tran"/>
    <property type="match status" value="1"/>
</dbReference>
<keyword evidence="6" id="KW-1185">Reference proteome</keyword>
<dbReference type="InterPro" id="IPR017911">
    <property type="entry name" value="MacB-like_ATP-bd"/>
</dbReference>
<dbReference type="PROSITE" id="PS50893">
    <property type="entry name" value="ABC_TRANSPORTER_2"/>
    <property type="match status" value="1"/>
</dbReference>
<dbReference type="GO" id="GO:0005524">
    <property type="term" value="F:ATP binding"/>
    <property type="evidence" value="ECO:0007669"/>
    <property type="project" value="UniProtKB-KW"/>
</dbReference>
<keyword evidence="5" id="KW-0449">Lipoprotein</keyword>
<dbReference type="PANTHER" id="PTHR24220:SF659">
    <property type="entry name" value="TRANSPORTER, PUTATIVE-RELATED"/>
    <property type="match status" value="1"/>
</dbReference>
<reference evidence="5 6" key="1">
    <citation type="submission" date="2021-06" db="EMBL/GenBank/DDBJ databases">
        <title>Complete genome of Haloferula helveola possessing various polysaccharide degrading enzymes.</title>
        <authorList>
            <person name="Takami H."/>
            <person name="Huang C."/>
            <person name="Hamasaki K."/>
        </authorList>
    </citation>
    <scope>NUCLEOTIDE SEQUENCE [LARGE SCALE GENOMIC DNA]</scope>
    <source>
        <strain evidence="5 6">CN-1</strain>
    </source>
</reference>
<dbReference type="InterPro" id="IPR027417">
    <property type="entry name" value="P-loop_NTPase"/>
</dbReference>
<evidence type="ECO:0000313" key="6">
    <source>
        <dbReference type="Proteomes" id="UP001374893"/>
    </source>
</evidence>
<evidence type="ECO:0000256" key="1">
    <source>
        <dbReference type="ARBA" id="ARBA00022448"/>
    </source>
</evidence>
<keyword evidence="1" id="KW-0813">Transport</keyword>
<dbReference type="PANTHER" id="PTHR24220">
    <property type="entry name" value="IMPORT ATP-BINDING PROTEIN"/>
    <property type="match status" value="1"/>
</dbReference>
<sequence>MAMMIQIEDVWRSYDEGRIEVLKGVGLEVRDGETLALVGSSGCGKSTLLNVVAGLEVPQRGKVKVAGQTVNDEASRRELLRHQLGFVFQLHHLITGLTLEENLLVPAVAVGLSRKEARGRVRELAAATGLERRLDRRVRELSGGERQRGALCRALMNRPRLLLADEPTGALDERNREAVFELLMGLVADRGLTLMMATHDPQLAGRCQRMVRMRDGRVEP</sequence>
<dbReference type="EMBL" id="AP024702">
    <property type="protein sequence ID" value="BCX47062.1"/>
    <property type="molecule type" value="Genomic_DNA"/>
</dbReference>
<evidence type="ECO:0000256" key="3">
    <source>
        <dbReference type="ARBA" id="ARBA00022840"/>
    </source>
</evidence>
<dbReference type="SMART" id="SM00382">
    <property type="entry name" value="AAA"/>
    <property type="match status" value="1"/>
</dbReference>
<dbReference type="InterPro" id="IPR015854">
    <property type="entry name" value="ABC_transpr_LolD-like"/>
</dbReference>
<evidence type="ECO:0000256" key="2">
    <source>
        <dbReference type="ARBA" id="ARBA00022741"/>
    </source>
</evidence>